<dbReference type="InterPro" id="IPR005186">
    <property type="entry name" value="FlaG"/>
</dbReference>
<dbReference type="STRING" id="759851.SAMN04244570_1737"/>
<dbReference type="NCBIfam" id="NF005834">
    <property type="entry name" value="PRK07738.1"/>
    <property type="match status" value="1"/>
</dbReference>
<dbReference type="PANTHER" id="PTHR37166">
    <property type="entry name" value="PROTEIN FLAG"/>
    <property type="match status" value="1"/>
</dbReference>
<evidence type="ECO:0000313" key="2">
    <source>
        <dbReference type="EMBL" id="EGQ27208.1"/>
    </source>
</evidence>
<dbReference type="InterPro" id="IPR035924">
    <property type="entry name" value="FlaG-like_sf"/>
</dbReference>
<feature type="compositionally biased region" description="Polar residues" evidence="1">
    <location>
        <begin position="1"/>
        <end position="23"/>
    </location>
</feature>
<protein>
    <submittedName>
        <fullName evidence="2">Flagellar protein</fullName>
    </submittedName>
</protein>
<dbReference type="eggNOG" id="COG1334">
    <property type="taxonomic scope" value="Bacteria"/>
</dbReference>
<dbReference type="Pfam" id="PF03646">
    <property type="entry name" value="FlaG"/>
    <property type="match status" value="1"/>
</dbReference>
<dbReference type="AlphaFoldDB" id="F9DQ15"/>
<gene>
    <name evidence="2" type="ORF">HMPREF9372_0895</name>
</gene>
<dbReference type="Gene3D" id="3.30.160.170">
    <property type="entry name" value="FlaG-like"/>
    <property type="match status" value="1"/>
</dbReference>
<keyword evidence="2" id="KW-0282">Flagellum</keyword>
<proteinExistence type="predicted"/>
<feature type="compositionally biased region" description="Basic and acidic residues" evidence="1">
    <location>
        <begin position="24"/>
        <end position="56"/>
    </location>
</feature>
<comment type="caution">
    <text evidence="2">The sequence shown here is derived from an EMBL/GenBank/DDBJ whole genome shotgun (WGS) entry which is preliminary data.</text>
</comment>
<dbReference type="PANTHER" id="PTHR37166:SF1">
    <property type="entry name" value="PROTEIN FLAG"/>
    <property type="match status" value="1"/>
</dbReference>
<organism evidence="2 3">
    <name type="scientific">Sporosarcina newyorkensis 2681</name>
    <dbReference type="NCBI Taxonomy" id="1027292"/>
    <lineage>
        <taxon>Bacteria</taxon>
        <taxon>Bacillati</taxon>
        <taxon>Bacillota</taxon>
        <taxon>Bacilli</taxon>
        <taxon>Bacillales</taxon>
        <taxon>Caryophanaceae</taxon>
        <taxon>Sporosarcina</taxon>
    </lineage>
</organism>
<dbReference type="SUPFAM" id="SSF160214">
    <property type="entry name" value="FlaG-like"/>
    <property type="match status" value="1"/>
</dbReference>
<dbReference type="EMBL" id="AFPZ01000020">
    <property type="protein sequence ID" value="EGQ27208.1"/>
    <property type="molecule type" value="Genomic_DNA"/>
</dbReference>
<dbReference type="Proteomes" id="UP000005316">
    <property type="component" value="Unassembled WGS sequence"/>
</dbReference>
<name>F9DQ15_9BACL</name>
<dbReference type="HOGENOM" id="CLU_120910_3_2_9"/>
<feature type="region of interest" description="Disordered" evidence="1">
    <location>
        <begin position="1"/>
        <end position="56"/>
    </location>
</feature>
<evidence type="ECO:0000313" key="3">
    <source>
        <dbReference type="Proteomes" id="UP000005316"/>
    </source>
</evidence>
<keyword evidence="2" id="KW-0966">Cell projection</keyword>
<sequence>MVSRIGSGSTPQPVQSSYDSASIETERPVTEVQPIKDTRQQPPPEERKELSKSDAKQLTDGMNKFLESVNTQLRFKFHDKLNEYYVTIVDSQTDEIVREIPPKKLMDMYSSMKEFVGLLVDRKI</sequence>
<evidence type="ECO:0000256" key="1">
    <source>
        <dbReference type="SAM" id="MobiDB-lite"/>
    </source>
</evidence>
<keyword evidence="2" id="KW-0969">Cilium</keyword>
<reference evidence="2 3" key="1">
    <citation type="submission" date="2011-04" db="EMBL/GenBank/DDBJ databases">
        <authorList>
            <person name="Muzny D."/>
            <person name="Qin X."/>
            <person name="Deng J."/>
            <person name="Jiang H."/>
            <person name="Liu Y."/>
            <person name="Qu J."/>
            <person name="Song X.-Z."/>
            <person name="Zhang L."/>
            <person name="Thornton R."/>
            <person name="Coyle M."/>
            <person name="Francisco L."/>
            <person name="Jackson L."/>
            <person name="Javaid M."/>
            <person name="Korchina V."/>
            <person name="Kovar C."/>
            <person name="Mata R."/>
            <person name="Mathew T."/>
            <person name="Ngo R."/>
            <person name="Nguyen L."/>
            <person name="Nguyen N."/>
            <person name="Okwuonu G."/>
            <person name="Ongeri F."/>
            <person name="Pham C."/>
            <person name="Simmons D."/>
            <person name="Wilczek-Boney K."/>
            <person name="Hale W."/>
            <person name="Jakkamsetti A."/>
            <person name="Pham P."/>
            <person name="Ruth R."/>
            <person name="San Lucas F."/>
            <person name="Warren J."/>
            <person name="Zhang J."/>
            <person name="Zhao Z."/>
            <person name="Zhou C."/>
            <person name="Zhu D."/>
            <person name="Lee S."/>
            <person name="Bess C."/>
            <person name="Blankenburg K."/>
            <person name="Forbes L."/>
            <person name="Fu Q."/>
            <person name="Gubbala S."/>
            <person name="Hirani K."/>
            <person name="Jayaseelan J.C."/>
            <person name="Lara F."/>
            <person name="Munidasa M."/>
            <person name="Palculict T."/>
            <person name="Patil S."/>
            <person name="Pu L.-L."/>
            <person name="Saada N."/>
            <person name="Tang L."/>
            <person name="Weissenberger G."/>
            <person name="Zhu Y."/>
            <person name="Hemphill L."/>
            <person name="Shang Y."/>
            <person name="Youmans B."/>
            <person name="Ayvaz T."/>
            <person name="Ross M."/>
            <person name="Santibanez J."/>
            <person name="Aqrawi P."/>
            <person name="Gross S."/>
            <person name="Joshi V."/>
            <person name="Fowler G."/>
            <person name="Nazareth L."/>
            <person name="Reid J."/>
            <person name="Worley K."/>
            <person name="Petrosino J."/>
            <person name="Highlander S."/>
            <person name="Gibbs R."/>
        </authorList>
    </citation>
    <scope>NUCLEOTIDE SEQUENCE [LARGE SCALE GENOMIC DNA]</scope>
    <source>
        <strain evidence="2 3">2681</strain>
    </source>
</reference>
<dbReference type="RefSeq" id="WP_009765762.1">
    <property type="nucleotide sequence ID" value="NZ_GL982997.1"/>
</dbReference>
<accession>F9DQ15</accession>
<dbReference type="OrthoDB" id="9799867at2"/>